<proteinExistence type="predicted"/>
<evidence type="ECO:0000256" key="1">
    <source>
        <dbReference type="SAM" id="MobiDB-lite"/>
    </source>
</evidence>
<dbReference type="Proteomes" id="UP000816034">
    <property type="component" value="Unassembled WGS sequence"/>
</dbReference>
<dbReference type="GeneID" id="68094430"/>
<keyword evidence="3" id="KW-1185">Reference proteome</keyword>
<dbReference type="Gene3D" id="3.80.10.10">
    <property type="entry name" value="Ribonuclease Inhibitor"/>
    <property type="match status" value="1"/>
</dbReference>
<organism evidence="2 3">
    <name type="scientific">Naegleria lovaniensis</name>
    <name type="common">Amoeba</name>
    <dbReference type="NCBI Taxonomy" id="51637"/>
    <lineage>
        <taxon>Eukaryota</taxon>
        <taxon>Discoba</taxon>
        <taxon>Heterolobosea</taxon>
        <taxon>Tetramitia</taxon>
        <taxon>Eutetramitia</taxon>
        <taxon>Vahlkampfiidae</taxon>
        <taxon>Naegleria</taxon>
    </lineage>
</organism>
<dbReference type="InterPro" id="IPR032675">
    <property type="entry name" value="LRR_dom_sf"/>
</dbReference>
<dbReference type="SUPFAM" id="SSF52047">
    <property type="entry name" value="RNI-like"/>
    <property type="match status" value="1"/>
</dbReference>
<dbReference type="EMBL" id="PYSW02000014">
    <property type="protein sequence ID" value="KAG2386939.1"/>
    <property type="molecule type" value="Genomic_DNA"/>
</dbReference>
<dbReference type="RefSeq" id="XP_044550931.1">
    <property type="nucleotide sequence ID" value="XM_044691340.1"/>
</dbReference>
<feature type="region of interest" description="Disordered" evidence="1">
    <location>
        <begin position="1"/>
        <end position="79"/>
    </location>
</feature>
<sequence>MSNENITTTIVDTESNNTSSRRRRKQQQQGSSSTTLDVPTTPTSPQQQQGSSPLASSPSNTNTNTNNTNNNTPTRSEPIDIPKLCEKLQQNDPLLTIVDLSGQILSVNDIALLLDALMKNHYVQTVDLTHCGINDQSASFIGDFIGMNHQSVRNLYLDMNPFCGEESVNSILDGLEQNVYLLDLTVNENVIAQEFIDEIEKYLERNAQE</sequence>
<evidence type="ECO:0008006" key="4">
    <source>
        <dbReference type="Google" id="ProtNLM"/>
    </source>
</evidence>
<accession>A0AA88GVI8</accession>
<protein>
    <recommendedName>
        <fullName evidence="4">RNI-like protein</fullName>
    </recommendedName>
</protein>
<evidence type="ECO:0000313" key="2">
    <source>
        <dbReference type="EMBL" id="KAG2386939.1"/>
    </source>
</evidence>
<feature type="compositionally biased region" description="Polar residues" evidence="1">
    <location>
        <begin position="1"/>
        <end position="12"/>
    </location>
</feature>
<comment type="caution">
    <text evidence="2">The sequence shown here is derived from an EMBL/GenBank/DDBJ whole genome shotgun (WGS) entry which is preliminary data.</text>
</comment>
<name>A0AA88GVI8_NAELO</name>
<feature type="compositionally biased region" description="Low complexity" evidence="1">
    <location>
        <begin position="27"/>
        <end position="74"/>
    </location>
</feature>
<dbReference type="AlphaFoldDB" id="A0AA88GVI8"/>
<gene>
    <name evidence="2" type="ORF">C9374_001974</name>
</gene>
<reference evidence="2 3" key="1">
    <citation type="journal article" date="2018" name="BMC Genomics">
        <title>The genome of Naegleria lovaniensis, the basis for a comparative approach to unravel pathogenicity factors of the human pathogenic amoeba N. fowleri.</title>
        <authorList>
            <person name="Liechti N."/>
            <person name="Schurch N."/>
            <person name="Bruggmann R."/>
            <person name="Wittwer M."/>
        </authorList>
    </citation>
    <scope>NUCLEOTIDE SEQUENCE [LARGE SCALE GENOMIC DNA]</scope>
    <source>
        <strain evidence="2 3">ATCC 30569</strain>
    </source>
</reference>
<evidence type="ECO:0000313" key="3">
    <source>
        <dbReference type="Proteomes" id="UP000816034"/>
    </source>
</evidence>